<protein>
    <submittedName>
        <fullName evidence="8">Sec-independent protein translocase protein-domain-containing protein</fullName>
    </submittedName>
</protein>
<dbReference type="NCBIfam" id="TIGR00945">
    <property type="entry name" value="tatC"/>
    <property type="match status" value="1"/>
</dbReference>
<dbReference type="PROSITE" id="PS01218">
    <property type="entry name" value="TATC"/>
    <property type="match status" value="1"/>
</dbReference>
<feature type="transmembrane region" description="Helical" evidence="7">
    <location>
        <begin position="311"/>
        <end position="329"/>
    </location>
</feature>
<feature type="compositionally biased region" description="Low complexity" evidence="6">
    <location>
        <begin position="1"/>
        <end position="14"/>
    </location>
</feature>
<evidence type="ECO:0000256" key="5">
    <source>
        <dbReference type="ARBA" id="ARBA00023136"/>
    </source>
</evidence>
<gene>
    <name evidence="8" type="ORF">BE221DRAFT_207542</name>
</gene>
<feature type="region of interest" description="Disordered" evidence="6">
    <location>
        <begin position="1"/>
        <end position="91"/>
    </location>
</feature>
<dbReference type="EMBL" id="KZ155831">
    <property type="protein sequence ID" value="OUS43552.1"/>
    <property type="molecule type" value="Genomic_DNA"/>
</dbReference>
<sequence>MASTSSTTRMTMRAPVPGPGTRAVPGTRRHGTMIGARAFGEGGGTARTEGDGDDADGDGYKTSLTSDPAFARGISSDETVRANGGGGETAMTTTTRKTRAFVEAPSEAAQREQVRSFLYPGEDQLPDDVSMTIWEHLEELRERALVSAAAVGSLILLCFCFAKDLTIFLEQPVASQGVRFLQLGPGEYFFTTVKVAGYTGLLAGAPVVLYEAIAYVLPGLTLNERKTLGPIVLGSSVLFYGGIVFAYYILVPAALKFFVGYADGAVESLWSIDQYFEFVLVLLFSTGLSFQVPVIQLLLGQTGLVSSQQMLAVWRYVVVGSVVAAAVLTPSTDPFTQMLLAVPLMSLYLGGAALVGVVEKGRDADAAA</sequence>
<feature type="transmembrane region" description="Helical" evidence="7">
    <location>
        <begin position="144"/>
        <end position="168"/>
    </location>
</feature>
<dbReference type="HAMAP" id="MF_00902">
    <property type="entry name" value="TatC"/>
    <property type="match status" value="1"/>
</dbReference>
<keyword evidence="5 7" id="KW-0472">Membrane</keyword>
<evidence type="ECO:0000256" key="6">
    <source>
        <dbReference type="SAM" id="MobiDB-lite"/>
    </source>
</evidence>
<dbReference type="InterPro" id="IPR002033">
    <property type="entry name" value="TatC"/>
</dbReference>
<dbReference type="PRINTS" id="PR01840">
    <property type="entry name" value="TATCFAMILY"/>
</dbReference>
<organism evidence="8">
    <name type="scientific">Ostreococcus tauri</name>
    <name type="common">Marine green alga</name>
    <dbReference type="NCBI Taxonomy" id="70448"/>
    <lineage>
        <taxon>Eukaryota</taxon>
        <taxon>Viridiplantae</taxon>
        <taxon>Chlorophyta</taxon>
        <taxon>Mamiellophyceae</taxon>
        <taxon>Mamiellales</taxon>
        <taxon>Bathycoccaceae</taxon>
        <taxon>Ostreococcus</taxon>
    </lineage>
</organism>
<feature type="transmembrane region" description="Helical" evidence="7">
    <location>
        <begin position="275"/>
        <end position="299"/>
    </location>
</feature>
<dbReference type="GO" id="GO:0043953">
    <property type="term" value="P:protein transport by the Tat complex"/>
    <property type="evidence" value="ECO:0007669"/>
    <property type="project" value="TreeGrafter"/>
</dbReference>
<dbReference type="Pfam" id="PF00902">
    <property type="entry name" value="TatC"/>
    <property type="match status" value="1"/>
</dbReference>
<dbReference type="GO" id="GO:0009977">
    <property type="term" value="F:proton motive force dependent protein transmembrane transporter activity"/>
    <property type="evidence" value="ECO:0007669"/>
    <property type="project" value="TreeGrafter"/>
</dbReference>
<keyword evidence="4 7" id="KW-1133">Transmembrane helix</keyword>
<evidence type="ECO:0000256" key="2">
    <source>
        <dbReference type="ARBA" id="ARBA00008882"/>
    </source>
</evidence>
<feature type="transmembrane region" description="Helical" evidence="7">
    <location>
        <begin position="335"/>
        <end position="358"/>
    </location>
</feature>
<accession>A0A1Y5I8S9</accession>
<dbReference type="eggNOG" id="ENOG502QVCB">
    <property type="taxonomic scope" value="Eukaryota"/>
</dbReference>
<reference evidence="8" key="1">
    <citation type="submission" date="2017-04" db="EMBL/GenBank/DDBJ databases">
        <title>Population genomics of picophytoplankton unveils novel chromosome hypervariability.</title>
        <authorList>
            <consortium name="DOE Joint Genome Institute"/>
            <person name="Blanc-Mathieu R."/>
            <person name="Krasovec M."/>
            <person name="Hebrard M."/>
            <person name="Yau S."/>
            <person name="Desgranges E."/>
            <person name="Martin J."/>
            <person name="Schackwitz W."/>
            <person name="Kuo A."/>
            <person name="Salin G."/>
            <person name="Donnadieu C."/>
            <person name="Desdevises Y."/>
            <person name="Sanchez-Ferandin S."/>
            <person name="Moreau H."/>
            <person name="Rivals E."/>
            <person name="Grigoriev I.V."/>
            <person name="Grimsley N."/>
            <person name="Eyre-Walker A."/>
            <person name="Piganeau G."/>
        </authorList>
    </citation>
    <scope>NUCLEOTIDE SEQUENCE [LARGE SCALE GENOMIC DNA]</scope>
    <source>
        <strain evidence="8">RCC 1115</strain>
    </source>
</reference>
<dbReference type="GO" id="GO:0065002">
    <property type="term" value="P:intracellular protein transmembrane transport"/>
    <property type="evidence" value="ECO:0007669"/>
    <property type="project" value="TreeGrafter"/>
</dbReference>
<dbReference type="InterPro" id="IPR019820">
    <property type="entry name" value="Sec-indep_translocase_CS"/>
</dbReference>
<dbReference type="AlphaFoldDB" id="A0A1Y5I8S9"/>
<evidence type="ECO:0000256" key="3">
    <source>
        <dbReference type="ARBA" id="ARBA00022692"/>
    </source>
</evidence>
<name>A0A1Y5I8S9_OSTTA</name>
<feature type="transmembrane region" description="Helical" evidence="7">
    <location>
        <begin position="188"/>
        <end position="210"/>
    </location>
</feature>
<feature type="transmembrane region" description="Helical" evidence="7">
    <location>
        <begin position="231"/>
        <end position="255"/>
    </location>
</feature>
<evidence type="ECO:0000256" key="7">
    <source>
        <dbReference type="SAM" id="Phobius"/>
    </source>
</evidence>
<dbReference type="Proteomes" id="UP000195557">
    <property type="component" value="Unassembled WGS sequence"/>
</dbReference>
<comment type="similarity">
    <text evidence="2">Belongs to the TatC family.</text>
</comment>
<dbReference type="GO" id="GO:0033281">
    <property type="term" value="C:TAT protein transport complex"/>
    <property type="evidence" value="ECO:0007669"/>
    <property type="project" value="TreeGrafter"/>
</dbReference>
<dbReference type="PANTHER" id="PTHR30371">
    <property type="entry name" value="SEC-INDEPENDENT PROTEIN TRANSLOCASE PROTEIN TATC"/>
    <property type="match status" value="1"/>
</dbReference>
<keyword evidence="3 7" id="KW-0812">Transmembrane</keyword>
<comment type="subcellular location">
    <subcellularLocation>
        <location evidence="1">Membrane</location>
        <topology evidence="1">Multi-pass membrane protein</topology>
    </subcellularLocation>
</comment>
<proteinExistence type="inferred from homology"/>
<evidence type="ECO:0000256" key="1">
    <source>
        <dbReference type="ARBA" id="ARBA00004141"/>
    </source>
</evidence>
<dbReference type="PANTHER" id="PTHR30371:SF0">
    <property type="entry name" value="SEC-INDEPENDENT PROTEIN TRANSLOCASE PROTEIN TATC, CHLOROPLASTIC-RELATED"/>
    <property type="match status" value="1"/>
</dbReference>
<evidence type="ECO:0000313" key="8">
    <source>
        <dbReference type="EMBL" id="OUS43552.1"/>
    </source>
</evidence>
<evidence type="ECO:0000256" key="4">
    <source>
        <dbReference type="ARBA" id="ARBA00022989"/>
    </source>
</evidence>